<reference evidence="5 6" key="1">
    <citation type="journal article" date="2012" name="Stand. Genomic Sci.">
        <title>Complete genome sequence of the sulfur compounds oxidizing chemolithoautotroph Sulfuricurvum kujiense type strain (YK-1(T)).</title>
        <authorList>
            <person name="Han C."/>
            <person name="Kotsyurbenko O."/>
            <person name="Chertkov O."/>
            <person name="Held B."/>
            <person name="Lapidus A."/>
            <person name="Nolan M."/>
            <person name="Lucas S."/>
            <person name="Hammon N."/>
            <person name="Deshpande S."/>
            <person name="Cheng J.F."/>
            <person name="Tapia R."/>
            <person name="Goodwin L.A."/>
            <person name="Pitluck S."/>
            <person name="Liolios K."/>
            <person name="Pagani I."/>
            <person name="Ivanova N."/>
            <person name="Mavromatis K."/>
            <person name="Mikhailova N."/>
            <person name="Pati A."/>
            <person name="Chen A."/>
            <person name="Palaniappan K."/>
            <person name="Land M."/>
            <person name="Hauser L."/>
            <person name="Chang Y.J."/>
            <person name="Jeffries C.D."/>
            <person name="Brambilla E.M."/>
            <person name="Rohde M."/>
            <person name="Spring S."/>
            <person name="Sikorski J."/>
            <person name="Goker M."/>
            <person name="Woyke T."/>
            <person name="Bristow J."/>
            <person name="Eisen J.A."/>
            <person name="Markowitz V."/>
            <person name="Hugenholtz P."/>
            <person name="Kyrpides N.C."/>
            <person name="Klenk H.P."/>
            <person name="Detter J.C."/>
        </authorList>
    </citation>
    <scope>NUCLEOTIDE SEQUENCE [LARGE SCALE GENOMIC DNA]</scope>
    <source>
        <strain evidence="6">ATCC BAA-921 / DSM 16994 / JCM 11577 / YK-1</strain>
    </source>
</reference>
<evidence type="ECO:0000313" key="6">
    <source>
        <dbReference type="Proteomes" id="UP000008721"/>
    </source>
</evidence>
<dbReference type="STRING" id="709032.Sulku_2367"/>
<dbReference type="GO" id="GO:0009234">
    <property type="term" value="P:menaquinone biosynthetic process"/>
    <property type="evidence" value="ECO:0007669"/>
    <property type="project" value="UniProtKB-UniRule"/>
</dbReference>
<dbReference type="PANTHER" id="PTHR37690">
    <property type="entry name" value="CHORISMATE DEHYDRATASE"/>
    <property type="match status" value="1"/>
</dbReference>
<evidence type="ECO:0000256" key="1">
    <source>
        <dbReference type="ARBA" id="ARBA00004863"/>
    </source>
</evidence>
<keyword evidence="3 4" id="KW-0456">Lyase</keyword>
<dbReference type="GO" id="GO:0016836">
    <property type="term" value="F:hydro-lyase activity"/>
    <property type="evidence" value="ECO:0007669"/>
    <property type="project" value="UniProtKB-UniRule"/>
</dbReference>
<dbReference type="KEGG" id="sku:Sulku_2367"/>
<dbReference type="HAMAP" id="MF_00995">
    <property type="entry name" value="MqnA"/>
    <property type="match status" value="1"/>
</dbReference>
<dbReference type="InterPro" id="IPR030868">
    <property type="entry name" value="MqnA"/>
</dbReference>
<dbReference type="PANTHER" id="PTHR37690:SF1">
    <property type="entry name" value="CHORISMATE DEHYDRATASE"/>
    <property type="match status" value="1"/>
</dbReference>
<comment type="function">
    <text evidence="4">Catalyzes the dehydration of chorismate into 3-[(1-carboxyvinyl)oxy]benzoate, a step in the biosynthesis of menaquinone (MK, vitamin K2).</text>
</comment>
<keyword evidence="2 4" id="KW-0474">Menaquinone biosynthesis</keyword>
<dbReference type="Pfam" id="PF02621">
    <property type="entry name" value="VitK2_biosynth"/>
    <property type="match status" value="1"/>
</dbReference>
<dbReference type="RefSeq" id="WP_013461224.1">
    <property type="nucleotide sequence ID" value="NC_014762.1"/>
</dbReference>
<dbReference type="Gene3D" id="3.40.190.10">
    <property type="entry name" value="Periplasmic binding protein-like II"/>
    <property type="match status" value="1"/>
</dbReference>
<dbReference type="EC" id="4.2.1.151" evidence="4"/>
<evidence type="ECO:0000256" key="2">
    <source>
        <dbReference type="ARBA" id="ARBA00022428"/>
    </source>
</evidence>
<protein>
    <recommendedName>
        <fullName evidence="4">Chorismate dehydratase</fullName>
        <ecNumber evidence="4">4.2.1.151</ecNumber>
    </recommendedName>
    <alternativeName>
        <fullName evidence="4">Menaquinone biosynthetic enzyme MqnA</fullName>
    </alternativeName>
</protein>
<evidence type="ECO:0000313" key="5">
    <source>
        <dbReference type="EMBL" id="ADR35027.1"/>
    </source>
</evidence>
<gene>
    <name evidence="4" type="primary">mqnA</name>
    <name evidence="5" type="ordered locus">Sulku_2367</name>
</gene>
<name>E4TXU1_SULKY</name>
<comment type="similarity">
    <text evidence="4">Belongs to the MqnA/MqnD family. MqnA subfamily.</text>
</comment>
<evidence type="ECO:0000256" key="4">
    <source>
        <dbReference type="HAMAP-Rule" id="MF_00995"/>
    </source>
</evidence>
<dbReference type="UniPathway" id="UPA00079"/>
<accession>E4TXU1</accession>
<keyword evidence="6" id="KW-1185">Reference proteome</keyword>
<proteinExistence type="inferred from homology"/>
<dbReference type="eggNOG" id="COG1427">
    <property type="taxonomic scope" value="Bacteria"/>
</dbReference>
<dbReference type="HOGENOM" id="CLU_059898_1_0_7"/>
<dbReference type="AlphaFoldDB" id="E4TXU1"/>
<dbReference type="InterPro" id="IPR003773">
    <property type="entry name" value="Menaquinone_biosynth"/>
</dbReference>
<dbReference type="OrthoDB" id="9810112at2"/>
<comment type="catalytic activity">
    <reaction evidence="4">
        <text>chorismate = 3-[(1-carboxyvinyl)-oxy]benzoate + H2O</text>
        <dbReference type="Rhea" id="RHEA:40051"/>
        <dbReference type="ChEBI" id="CHEBI:15377"/>
        <dbReference type="ChEBI" id="CHEBI:29748"/>
        <dbReference type="ChEBI" id="CHEBI:76981"/>
        <dbReference type="EC" id="4.2.1.151"/>
    </reaction>
</comment>
<organism evidence="5 6">
    <name type="scientific">Sulfuricurvum kujiense (strain ATCC BAA-921 / DSM 16994 / JCM 11577 / YK-1)</name>
    <dbReference type="NCBI Taxonomy" id="709032"/>
    <lineage>
        <taxon>Bacteria</taxon>
        <taxon>Pseudomonadati</taxon>
        <taxon>Campylobacterota</taxon>
        <taxon>Epsilonproteobacteria</taxon>
        <taxon>Campylobacterales</taxon>
        <taxon>Sulfurimonadaceae</taxon>
        <taxon>Sulfuricurvum</taxon>
    </lineage>
</organism>
<dbReference type="EMBL" id="CP002355">
    <property type="protein sequence ID" value="ADR35027.1"/>
    <property type="molecule type" value="Genomic_DNA"/>
</dbReference>
<dbReference type="Proteomes" id="UP000008721">
    <property type="component" value="Chromosome"/>
</dbReference>
<dbReference type="SUPFAM" id="SSF53850">
    <property type="entry name" value="Periplasmic binding protein-like II"/>
    <property type="match status" value="1"/>
</dbReference>
<comment type="pathway">
    <text evidence="1 4">Quinol/quinone metabolism; menaquinone biosynthesis.</text>
</comment>
<evidence type="ECO:0000256" key="3">
    <source>
        <dbReference type="ARBA" id="ARBA00023239"/>
    </source>
</evidence>
<sequence length="226" mass="25959">MIFGKIDFLNLLPFHVFIKRYARTTRFHQSLHYHKGVPSALNREFAMRRIDAAFISSITAKNCRHFGVGIVAHREVLSVISLPAPDKADADSATSNLLSKILDINGEVLIGDKALRYYYGGGEYTDLGELWHERTGLPFVFALLCTHHHSDELRRLSRAFVSKKVKIPHYILMEASRRSGLSPEQITYYLKFISYKVGVKEERGYKKFVKEAKKKGINPSLRKIRY</sequence>